<dbReference type="EMBL" id="QGTW01000003">
    <property type="protein sequence ID" value="PWW30187.1"/>
    <property type="molecule type" value="Genomic_DNA"/>
</dbReference>
<evidence type="ECO:0000313" key="2">
    <source>
        <dbReference type="Proteomes" id="UP000247150"/>
    </source>
</evidence>
<comment type="caution">
    <text evidence="1">The sequence shown here is derived from an EMBL/GenBank/DDBJ whole genome shotgun (WGS) entry which is preliminary data.</text>
</comment>
<proteinExistence type="predicted"/>
<name>A0A2V3A1T1_9BACI</name>
<reference evidence="1 2" key="1">
    <citation type="submission" date="2018-05" db="EMBL/GenBank/DDBJ databases">
        <title>Freshwater and sediment microbial communities from various areas in North America, analyzing microbe dynamics in response to fracking.</title>
        <authorList>
            <person name="Lamendella R."/>
        </authorList>
    </citation>
    <scope>NUCLEOTIDE SEQUENCE [LARGE SCALE GENOMIC DNA]</scope>
    <source>
        <strain evidence="1 2">15_TX</strain>
    </source>
</reference>
<evidence type="ECO:0000313" key="1">
    <source>
        <dbReference type="EMBL" id="PWW30187.1"/>
    </source>
</evidence>
<gene>
    <name evidence="1" type="ORF">DFO73_10369</name>
</gene>
<dbReference type="RefSeq" id="WP_110064074.1">
    <property type="nucleotide sequence ID" value="NZ_QGTW01000003.1"/>
</dbReference>
<protein>
    <submittedName>
        <fullName evidence="1">Uncharacterized protein</fullName>
    </submittedName>
</protein>
<organism evidence="1 2">
    <name type="scientific">Cytobacillus oceanisediminis</name>
    <dbReference type="NCBI Taxonomy" id="665099"/>
    <lineage>
        <taxon>Bacteria</taxon>
        <taxon>Bacillati</taxon>
        <taxon>Bacillota</taxon>
        <taxon>Bacilli</taxon>
        <taxon>Bacillales</taxon>
        <taxon>Bacillaceae</taxon>
        <taxon>Cytobacillus</taxon>
    </lineage>
</organism>
<dbReference type="OrthoDB" id="2871148at2"/>
<dbReference type="AlphaFoldDB" id="A0A2V3A1T1"/>
<sequence length="133" mass="15783">MKQIVDLHDQTRDKIAYIEEECEKLAKKLHNKYKQDFQTVNEYLVVDLVRSIKGRSAANNDVFTFDYESSLEVGIETEEDYFPNAYIPIWKCKQEMFQPVGYLTDLTMDSIEKKMKVMIEEMLSEREEGEKHE</sequence>
<accession>A0A2V3A1T1</accession>
<dbReference type="Proteomes" id="UP000247150">
    <property type="component" value="Unassembled WGS sequence"/>
</dbReference>